<evidence type="ECO:0000256" key="7">
    <source>
        <dbReference type="ARBA" id="ARBA00023136"/>
    </source>
</evidence>
<evidence type="ECO:0000256" key="3">
    <source>
        <dbReference type="ARBA" id="ARBA00022606"/>
    </source>
</evidence>
<sequence length="425" mass="49289">MDFSGSVRESDLVEGLDISLFKLSGIWGILNHYRDHRERSWTLYSFIALSFVSLFSFVLFQVYNIFFISFDVRVVSLLILNPLTTIQSLTKLAVLFISIEKQAALLNLFRRDFLPSITREKQERASDIYRYLSKQSNYFCFLATFANTLCVMFWNVLPIIRSDAVENLLNVKLKADGEPNKILGGWYPIPYGESPWYEAVYVYEFIACCWCGFIISFYEILLISLVMMLGTHIRVLGFHIARLTEDTRANPHGWVDLGGREASPVGDPGISSYQLLLLYIKDHQMLMKVGDEFRKMYNHLITMQLGLGLLIMTISVFHFIFVEKNFFMTFKFLVYLTYQVTEIVLYCYCGTFLETASSDVVFAIYNTDWYRLDKKFRCSSQMLMIRAQTPLSLIAVRLYPVNSVTLLSMMQFTYSMAAFLCRLTN</sequence>
<protein>
    <recommendedName>
        <fullName evidence="10">Odorant receptor</fullName>
    </recommendedName>
</protein>
<evidence type="ECO:0000256" key="8">
    <source>
        <dbReference type="ARBA" id="ARBA00023170"/>
    </source>
</evidence>
<proteinExistence type="evidence at transcript level"/>
<evidence type="ECO:0000313" key="11">
    <source>
        <dbReference type="EMBL" id="AXX83065.1"/>
    </source>
</evidence>
<name>A0A385H546_9HEMI</name>
<comment type="subcellular location">
    <subcellularLocation>
        <location evidence="1 10">Cell membrane</location>
        <topology evidence="1 10">Multi-pass membrane protein</topology>
    </subcellularLocation>
</comment>
<keyword evidence="7" id="KW-0472">Membrane</keyword>
<evidence type="ECO:0000256" key="5">
    <source>
        <dbReference type="ARBA" id="ARBA00022725"/>
    </source>
</evidence>
<keyword evidence="4" id="KW-0812">Transmembrane</keyword>
<dbReference type="PANTHER" id="PTHR21137:SF35">
    <property type="entry name" value="ODORANT RECEPTOR 19A-RELATED"/>
    <property type="match status" value="1"/>
</dbReference>
<dbReference type="Pfam" id="PF02949">
    <property type="entry name" value="7tm_6"/>
    <property type="match status" value="1"/>
</dbReference>
<dbReference type="AlphaFoldDB" id="A0A385H546"/>
<evidence type="ECO:0000256" key="9">
    <source>
        <dbReference type="ARBA" id="ARBA00023224"/>
    </source>
</evidence>
<evidence type="ECO:0000256" key="4">
    <source>
        <dbReference type="ARBA" id="ARBA00022692"/>
    </source>
</evidence>
<evidence type="ECO:0000256" key="2">
    <source>
        <dbReference type="ARBA" id="ARBA00022475"/>
    </source>
</evidence>
<reference evidence="11" key="1">
    <citation type="submission" date="2017-10" db="EMBL/GenBank/DDBJ databases">
        <authorList>
            <person name="Banno H."/>
            <person name="Chua N.-H."/>
        </authorList>
    </citation>
    <scope>NUCLEOTIDE SEQUENCE</scope>
</reference>
<dbReference type="InterPro" id="IPR004117">
    <property type="entry name" value="7tm6_olfct_rcpt"/>
</dbReference>
<keyword evidence="5 10" id="KW-0552">Olfaction</keyword>
<keyword evidence="3 10" id="KW-0716">Sensory transduction</keyword>
<dbReference type="GO" id="GO:0004984">
    <property type="term" value="F:olfactory receptor activity"/>
    <property type="evidence" value="ECO:0007669"/>
    <property type="project" value="InterPro"/>
</dbReference>
<accession>A0A385H546</accession>
<keyword evidence="9 10" id="KW-0807">Transducer</keyword>
<evidence type="ECO:0000256" key="6">
    <source>
        <dbReference type="ARBA" id="ARBA00022989"/>
    </source>
</evidence>
<keyword evidence="2" id="KW-1003">Cell membrane</keyword>
<dbReference type="GO" id="GO:0007165">
    <property type="term" value="P:signal transduction"/>
    <property type="evidence" value="ECO:0007669"/>
    <property type="project" value="UniProtKB-KW"/>
</dbReference>
<evidence type="ECO:0000256" key="10">
    <source>
        <dbReference type="RuleBase" id="RU351113"/>
    </source>
</evidence>
<evidence type="ECO:0000256" key="1">
    <source>
        <dbReference type="ARBA" id="ARBA00004651"/>
    </source>
</evidence>
<dbReference type="EMBL" id="MG204699">
    <property type="protein sequence ID" value="AXX83065.1"/>
    <property type="molecule type" value="mRNA"/>
</dbReference>
<gene>
    <name evidence="11" type="primary">OR64</name>
</gene>
<dbReference type="PANTHER" id="PTHR21137">
    <property type="entry name" value="ODORANT RECEPTOR"/>
    <property type="match status" value="1"/>
</dbReference>
<dbReference type="GO" id="GO:0005886">
    <property type="term" value="C:plasma membrane"/>
    <property type="evidence" value="ECO:0007669"/>
    <property type="project" value="UniProtKB-SubCell"/>
</dbReference>
<organism evidence="11">
    <name type="scientific">Yemma signatus</name>
    <dbReference type="NCBI Taxonomy" id="300820"/>
    <lineage>
        <taxon>Eukaryota</taxon>
        <taxon>Metazoa</taxon>
        <taxon>Ecdysozoa</taxon>
        <taxon>Arthropoda</taxon>
        <taxon>Hexapoda</taxon>
        <taxon>Insecta</taxon>
        <taxon>Pterygota</taxon>
        <taxon>Neoptera</taxon>
        <taxon>Paraneoptera</taxon>
        <taxon>Hemiptera</taxon>
        <taxon>Heteroptera</taxon>
        <taxon>Panheteroptera</taxon>
        <taxon>Pentatomomorpha</taxon>
        <taxon>Lygaeoidea</taxon>
        <taxon>Berytidae</taxon>
        <taxon>Yemma</taxon>
    </lineage>
</organism>
<keyword evidence="8 10" id="KW-0675">Receptor</keyword>
<comment type="similarity">
    <text evidence="10">Belongs to the insect chemoreceptor superfamily. Heteromeric odorant receptor channel (TC 1.A.69) family.</text>
</comment>
<keyword evidence="6" id="KW-1133">Transmembrane helix</keyword>
<dbReference type="GO" id="GO:0005549">
    <property type="term" value="F:odorant binding"/>
    <property type="evidence" value="ECO:0007669"/>
    <property type="project" value="InterPro"/>
</dbReference>